<sequence length="90" mass="9982">MAYPRAQLLQILFDFLADRFVYDLQLHERMPASVAKALNLGQASVAISSRAIPGRTGLAFDSIEQTAVAPPPIHCFSSGGRRHDRTWTRT</sequence>
<proteinExistence type="predicted"/>
<accession>A0A6A9KAY9</accession>
<dbReference type="EMBL" id="WOAJ01000008">
    <property type="protein sequence ID" value="MUI60163.1"/>
    <property type="molecule type" value="Genomic_DNA"/>
</dbReference>
<gene>
    <name evidence="1" type="ORF">GNQ20_20350</name>
</gene>
<name>A0A6A9KAY9_PSEAI</name>
<comment type="caution">
    <text evidence="1">The sequence shown here is derived from an EMBL/GenBank/DDBJ whole genome shotgun (WGS) entry which is preliminary data.</text>
</comment>
<protein>
    <submittedName>
        <fullName evidence="1">Uncharacterized protein</fullName>
    </submittedName>
</protein>
<dbReference type="RefSeq" id="WP_128684692.1">
    <property type="nucleotide sequence ID" value="NZ_CAXODM010000015.1"/>
</dbReference>
<organism evidence="1">
    <name type="scientific">Pseudomonas aeruginosa</name>
    <dbReference type="NCBI Taxonomy" id="287"/>
    <lineage>
        <taxon>Bacteria</taxon>
        <taxon>Pseudomonadati</taxon>
        <taxon>Pseudomonadota</taxon>
        <taxon>Gammaproteobacteria</taxon>
        <taxon>Pseudomonadales</taxon>
        <taxon>Pseudomonadaceae</taxon>
        <taxon>Pseudomonas</taxon>
    </lineage>
</organism>
<dbReference type="AlphaFoldDB" id="A0A6A9KAY9"/>
<evidence type="ECO:0000313" key="1">
    <source>
        <dbReference type="EMBL" id="MUI60163.1"/>
    </source>
</evidence>
<reference evidence="1" key="1">
    <citation type="submission" date="2019-11" db="EMBL/GenBank/DDBJ databases">
        <title>Genomes of ocular Pseudomonas aeruginosa isolates.</title>
        <authorList>
            <person name="Khan M."/>
            <person name="Rice S.A."/>
            <person name="Willcox M.D.P."/>
            <person name="Stapleton F."/>
        </authorList>
    </citation>
    <scope>NUCLEOTIDE SEQUENCE</scope>
    <source>
        <strain evidence="1">PA206</strain>
    </source>
</reference>